<protein>
    <recommendedName>
        <fullName evidence="4">DUF3598 domain-containing protein</fullName>
    </recommendedName>
</protein>
<feature type="region of interest" description="Disordered" evidence="1">
    <location>
        <begin position="576"/>
        <end position="605"/>
    </location>
</feature>
<dbReference type="PANTHER" id="PTHR36025:SF1">
    <property type="entry name" value="DIHYDROOROTATE DEHYDROGENASE (DUF3598)"/>
    <property type="match status" value="1"/>
</dbReference>
<gene>
    <name evidence="2" type="ORF">VOLCADRAFT_93813</name>
</gene>
<dbReference type="InParanoid" id="D8U347"/>
<proteinExistence type="predicted"/>
<dbReference type="EMBL" id="GL378354">
    <property type="protein sequence ID" value="EFJ46014.1"/>
    <property type="molecule type" value="Genomic_DNA"/>
</dbReference>
<dbReference type="GeneID" id="9625715"/>
<feature type="region of interest" description="Disordered" evidence="1">
    <location>
        <begin position="378"/>
        <end position="412"/>
    </location>
</feature>
<dbReference type="Proteomes" id="UP000001058">
    <property type="component" value="Unassembled WGS sequence"/>
</dbReference>
<accession>D8U347</accession>
<dbReference type="PANTHER" id="PTHR36025">
    <property type="entry name" value="DIHYDROOROTATE DEHYDROGENASE (DUF3598)"/>
    <property type="match status" value="1"/>
</dbReference>
<evidence type="ECO:0000256" key="1">
    <source>
        <dbReference type="SAM" id="MobiDB-lite"/>
    </source>
</evidence>
<evidence type="ECO:0008006" key="4">
    <source>
        <dbReference type="Google" id="ProtNLM"/>
    </source>
</evidence>
<name>D8U347_VOLCA</name>
<feature type="compositionally biased region" description="Gly residues" evidence="1">
    <location>
        <begin position="54"/>
        <end position="67"/>
    </location>
</feature>
<reference evidence="2 3" key="1">
    <citation type="journal article" date="2010" name="Science">
        <title>Genomic analysis of organismal complexity in the multicellular green alga Volvox carteri.</title>
        <authorList>
            <person name="Prochnik S.E."/>
            <person name="Umen J."/>
            <person name="Nedelcu A.M."/>
            <person name="Hallmann A."/>
            <person name="Miller S.M."/>
            <person name="Nishii I."/>
            <person name="Ferris P."/>
            <person name="Kuo A."/>
            <person name="Mitros T."/>
            <person name="Fritz-Laylin L.K."/>
            <person name="Hellsten U."/>
            <person name="Chapman J."/>
            <person name="Simakov O."/>
            <person name="Rensing S.A."/>
            <person name="Terry A."/>
            <person name="Pangilinan J."/>
            <person name="Kapitonov V."/>
            <person name="Jurka J."/>
            <person name="Salamov A."/>
            <person name="Shapiro H."/>
            <person name="Schmutz J."/>
            <person name="Grimwood J."/>
            <person name="Lindquist E."/>
            <person name="Lucas S."/>
            <person name="Grigoriev I.V."/>
            <person name="Schmitt R."/>
            <person name="Kirk D."/>
            <person name="Rokhsar D.S."/>
        </authorList>
    </citation>
    <scope>NUCLEOTIDE SEQUENCE [LARGE SCALE GENOMIC DNA]</scope>
    <source>
        <strain evidence="3">f. Nagariensis / Eve</strain>
    </source>
</reference>
<keyword evidence="3" id="KW-1185">Reference proteome</keyword>
<feature type="compositionally biased region" description="Acidic residues" evidence="1">
    <location>
        <begin position="387"/>
        <end position="407"/>
    </location>
</feature>
<evidence type="ECO:0000313" key="2">
    <source>
        <dbReference type="EMBL" id="EFJ46014.1"/>
    </source>
</evidence>
<dbReference type="AlphaFoldDB" id="D8U347"/>
<evidence type="ECO:0000313" key="3">
    <source>
        <dbReference type="Proteomes" id="UP000001058"/>
    </source>
</evidence>
<sequence length="658" mass="68650">MAASNFKRPPMGLTATHRAGVRQRGLRGSDNPWKDKDTPVRQGKPARPSRSAGGSFGAGGTTGLAGVGSAAGAGRLASRLAAAAPPPPPSETTITDPINVTLLDELSPPEAAPEPRWSTFCSHLEGQWVGQYGAYTPWEGKPEPAWMDERGKYITLVYTRALEQRVKYPVVQDVNGDGEHVPAGKAAAGAGAGHDEKAAAARVTSLEAEKDFAGALAHEADLLVRKIGRCTKLAALSDLRLRPPAAAAAAATPVDAGATDGEPSASGAGMVYDILDEEEEEDVDVEALTFNSDGVVVFDGGNYSAGPEYIGQQPIKLVNSDTIMGLSEDDQADDDVAAAAARARSGAAASTSASLGGAAKAKSAAAAAAAASRGAAATYGMNNNSGGDDDGDDDEDDDADGDEEDSSDATLLPTSTSVFEQCLVDWGSRSRMRLKLTLRIGQLENGEVDVEVLRILLFTEEWVGPASAVSPPSQVKILEKPCTALPRPTPVQLQLHSFAGSWNVFTTCATSVDEVDPRSGEEQVVWVYSSTEEQQLWDTSALPPSGDDGGCFWLPGGVVLSLRMVDNYVPVDLDLDSESGGSGSESDRGGGGASTNGNGNGNGLESSRTYPRGLCLGMAWLWREGSVSVLEREYDGYGYLREVRLSQGVKGGWAGGRM</sequence>
<feature type="region of interest" description="Disordered" evidence="1">
    <location>
        <begin position="1"/>
        <end position="67"/>
    </location>
</feature>
<feature type="compositionally biased region" description="Gly residues" evidence="1">
    <location>
        <begin position="589"/>
        <end position="602"/>
    </location>
</feature>
<organism evidence="3">
    <name type="scientific">Volvox carteri f. nagariensis</name>
    <dbReference type="NCBI Taxonomy" id="3068"/>
    <lineage>
        <taxon>Eukaryota</taxon>
        <taxon>Viridiplantae</taxon>
        <taxon>Chlorophyta</taxon>
        <taxon>core chlorophytes</taxon>
        <taxon>Chlorophyceae</taxon>
        <taxon>CS clade</taxon>
        <taxon>Chlamydomonadales</taxon>
        <taxon>Volvocaceae</taxon>
        <taxon>Volvox</taxon>
    </lineage>
</organism>
<dbReference type="RefSeq" id="XP_002953092.1">
    <property type="nucleotide sequence ID" value="XM_002953046.1"/>
</dbReference>
<dbReference type="KEGG" id="vcn:VOLCADRAFT_93813"/>
<dbReference type="eggNOG" id="ENOG502QRJC">
    <property type="taxonomic scope" value="Eukaryota"/>
</dbReference>
<dbReference type="OrthoDB" id="1929023at2759"/>